<sequence>MIPCPYKKCMNSNYGTLRETIDDDNVNDDLGNDMAIDDIDKDDNAHQVLKDIWSSTFTEIGNCGSKGSPQIDKSQEDDIARFDKLLQDVDRKLYPGCKLPLLSSFLKLLHVKVINKWSRKC</sequence>
<proteinExistence type="predicted"/>
<gene>
    <name evidence="1" type="ORF">ACH5RR_021635</name>
</gene>
<dbReference type="AlphaFoldDB" id="A0ABD2ZHW2"/>
<protein>
    <submittedName>
        <fullName evidence="1">Uncharacterized protein</fullName>
    </submittedName>
</protein>
<keyword evidence="2" id="KW-1185">Reference proteome</keyword>
<evidence type="ECO:0000313" key="1">
    <source>
        <dbReference type="EMBL" id="KAL3519046.1"/>
    </source>
</evidence>
<accession>A0ABD2ZHW2</accession>
<evidence type="ECO:0000313" key="2">
    <source>
        <dbReference type="Proteomes" id="UP001630127"/>
    </source>
</evidence>
<dbReference type="EMBL" id="JBJUIK010000009">
    <property type="protein sequence ID" value="KAL3519046.1"/>
    <property type="molecule type" value="Genomic_DNA"/>
</dbReference>
<reference evidence="1 2" key="1">
    <citation type="submission" date="2024-11" db="EMBL/GenBank/DDBJ databases">
        <title>A near-complete genome assembly of Cinchona calisaya.</title>
        <authorList>
            <person name="Lian D.C."/>
            <person name="Zhao X.W."/>
            <person name="Wei L."/>
        </authorList>
    </citation>
    <scope>NUCLEOTIDE SEQUENCE [LARGE SCALE GENOMIC DNA]</scope>
    <source>
        <tissue evidence="1">Nenye</tissue>
    </source>
</reference>
<dbReference type="Proteomes" id="UP001630127">
    <property type="component" value="Unassembled WGS sequence"/>
</dbReference>
<comment type="caution">
    <text evidence="1">The sequence shown here is derived from an EMBL/GenBank/DDBJ whole genome shotgun (WGS) entry which is preliminary data.</text>
</comment>
<organism evidence="1 2">
    <name type="scientific">Cinchona calisaya</name>
    <dbReference type="NCBI Taxonomy" id="153742"/>
    <lineage>
        <taxon>Eukaryota</taxon>
        <taxon>Viridiplantae</taxon>
        <taxon>Streptophyta</taxon>
        <taxon>Embryophyta</taxon>
        <taxon>Tracheophyta</taxon>
        <taxon>Spermatophyta</taxon>
        <taxon>Magnoliopsida</taxon>
        <taxon>eudicotyledons</taxon>
        <taxon>Gunneridae</taxon>
        <taxon>Pentapetalae</taxon>
        <taxon>asterids</taxon>
        <taxon>lamiids</taxon>
        <taxon>Gentianales</taxon>
        <taxon>Rubiaceae</taxon>
        <taxon>Cinchonoideae</taxon>
        <taxon>Cinchoneae</taxon>
        <taxon>Cinchona</taxon>
    </lineage>
</organism>
<name>A0ABD2ZHW2_9GENT</name>